<dbReference type="GO" id="GO:0005794">
    <property type="term" value="C:Golgi apparatus"/>
    <property type="evidence" value="ECO:0007669"/>
    <property type="project" value="TreeGrafter"/>
</dbReference>
<dbReference type="InterPro" id="IPR035973">
    <property type="entry name" value="Cyt_c_oxidase_su3-like_sf"/>
</dbReference>
<dbReference type="OrthoDB" id="2448307at2759"/>
<keyword evidence="1" id="KW-0472">Membrane</keyword>
<dbReference type="GO" id="GO:0016020">
    <property type="term" value="C:membrane"/>
    <property type="evidence" value="ECO:0007669"/>
    <property type="project" value="InterPro"/>
</dbReference>
<feature type="transmembrane region" description="Helical" evidence="1">
    <location>
        <begin position="110"/>
        <end position="129"/>
    </location>
</feature>
<organism evidence="2 3">
    <name type="scientific">Tieghemiomyces parasiticus</name>
    <dbReference type="NCBI Taxonomy" id="78921"/>
    <lineage>
        <taxon>Eukaryota</taxon>
        <taxon>Fungi</taxon>
        <taxon>Fungi incertae sedis</taxon>
        <taxon>Zoopagomycota</taxon>
        <taxon>Kickxellomycotina</taxon>
        <taxon>Dimargaritomycetes</taxon>
        <taxon>Dimargaritales</taxon>
        <taxon>Dimargaritaceae</taxon>
        <taxon>Tieghemiomyces</taxon>
    </lineage>
</organism>
<keyword evidence="1" id="KW-1133">Transmembrane helix</keyword>
<feature type="transmembrane region" description="Helical" evidence="1">
    <location>
        <begin position="163"/>
        <end position="184"/>
    </location>
</feature>
<reference evidence="2" key="1">
    <citation type="submission" date="2022-07" db="EMBL/GenBank/DDBJ databases">
        <title>Phylogenomic reconstructions and comparative analyses of Kickxellomycotina fungi.</title>
        <authorList>
            <person name="Reynolds N.K."/>
            <person name="Stajich J.E."/>
            <person name="Barry K."/>
            <person name="Grigoriev I.V."/>
            <person name="Crous P."/>
            <person name="Smith M.E."/>
        </authorList>
    </citation>
    <scope>NUCLEOTIDE SEQUENCE</scope>
    <source>
        <strain evidence="2">RSA 861</strain>
    </source>
</reference>
<dbReference type="SUPFAM" id="SSF81452">
    <property type="entry name" value="Cytochrome c oxidase subunit III-like"/>
    <property type="match status" value="1"/>
</dbReference>
<gene>
    <name evidence="2" type="ORF">IWQ60_000753</name>
</gene>
<feature type="transmembrane region" description="Helical" evidence="1">
    <location>
        <begin position="205"/>
        <end position="231"/>
    </location>
</feature>
<evidence type="ECO:0000256" key="1">
    <source>
        <dbReference type="SAM" id="Phobius"/>
    </source>
</evidence>
<feature type="transmembrane region" description="Helical" evidence="1">
    <location>
        <begin position="21"/>
        <end position="47"/>
    </location>
</feature>
<keyword evidence="3" id="KW-1185">Reference proteome</keyword>
<proteinExistence type="predicted"/>
<dbReference type="AlphaFoldDB" id="A0A9W8AFC2"/>
<keyword evidence="1" id="KW-0812">Transmembrane</keyword>
<feature type="transmembrane region" description="Helical" evidence="1">
    <location>
        <begin position="271"/>
        <end position="289"/>
    </location>
</feature>
<sequence length="387" mass="43170">MGMIGRWKASFAEAYTTGDTKWVRISIITIFAQCIVMSVIEVVLIILHNEEVRNLTAISSTAIGLNKKQFAAARKNAEAVPVYFALYIAAQLFQVYLCLNATYNKNTIQVIALAVFNVCLSGYSVVQVFQRDRAIAAMNDIISFATGSPVQNDGAAVPRSLEFAAIGVAIVFSLGLVYQAYRLYQVYGWSIYKKIGADMHMRSIYRTYQVFIVFLKVDVYFFIGFSIQYIVLVILPNSAYTDLAVHIVMSLVASITMLTIAYFSVRREHRIGMIAFLLGCVAMFVYFIIKLYTIHNPAASYLSCEPACPDLDVSCRANCVDKFGNSRIVLSMFLVVDCLLDALTAGVAYMTLRNFGKNLKFHLTKQPSSIGMVNLDGQDPNKRWSIT</sequence>
<dbReference type="PANTHER" id="PTHR34391">
    <property type="entry name" value="UPF0658 GOLGI APPARATUS MEMBRANE PROTEIN C1952.10C-RELATED"/>
    <property type="match status" value="1"/>
</dbReference>
<feature type="transmembrane region" description="Helical" evidence="1">
    <location>
        <begin position="243"/>
        <end position="264"/>
    </location>
</feature>
<feature type="transmembrane region" description="Helical" evidence="1">
    <location>
        <begin position="84"/>
        <end position="103"/>
    </location>
</feature>
<name>A0A9W8AFC2_9FUNG</name>
<dbReference type="PANTHER" id="PTHR34391:SF1">
    <property type="entry name" value="UPF0658 GOLGI APPARATUS MEMBRANE PROTEIN C1952.10C-RELATED"/>
    <property type="match status" value="1"/>
</dbReference>
<protein>
    <submittedName>
        <fullName evidence="2">Uncharacterized protein</fullName>
    </submittedName>
</protein>
<evidence type="ECO:0000313" key="3">
    <source>
        <dbReference type="Proteomes" id="UP001150569"/>
    </source>
</evidence>
<dbReference type="EMBL" id="JANBPT010000020">
    <property type="protein sequence ID" value="KAJ1929949.1"/>
    <property type="molecule type" value="Genomic_DNA"/>
</dbReference>
<dbReference type="GO" id="GO:0009055">
    <property type="term" value="F:electron transfer activity"/>
    <property type="evidence" value="ECO:0007669"/>
    <property type="project" value="InterPro"/>
</dbReference>
<comment type="caution">
    <text evidence="2">The sequence shown here is derived from an EMBL/GenBank/DDBJ whole genome shotgun (WGS) entry which is preliminary data.</text>
</comment>
<dbReference type="Proteomes" id="UP001150569">
    <property type="component" value="Unassembled WGS sequence"/>
</dbReference>
<accession>A0A9W8AFC2</accession>
<feature type="transmembrane region" description="Helical" evidence="1">
    <location>
        <begin position="328"/>
        <end position="352"/>
    </location>
</feature>
<evidence type="ECO:0000313" key="2">
    <source>
        <dbReference type="EMBL" id="KAJ1929949.1"/>
    </source>
</evidence>
<dbReference type="InterPro" id="IPR040410">
    <property type="entry name" value="UPF0658_Golgi"/>
</dbReference>